<dbReference type="OrthoDB" id="9785015at2"/>
<dbReference type="GO" id="GO:0030973">
    <property type="term" value="F:molybdate ion binding"/>
    <property type="evidence" value="ECO:0007669"/>
    <property type="project" value="TreeGrafter"/>
</dbReference>
<dbReference type="Pfam" id="PF13531">
    <property type="entry name" value="SBP_bac_11"/>
    <property type="match status" value="1"/>
</dbReference>
<dbReference type="FunFam" id="3.40.190.10:FF:000035">
    <property type="entry name" value="Molybdate ABC transporter substrate-binding protein"/>
    <property type="match status" value="1"/>
</dbReference>
<dbReference type="AlphaFoldDB" id="A0A7W1XBV6"/>
<feature type="binding site" evidence="5">
    <location>
        <position position="34"/>
    </location>
    <ligand>
        <name>molybdate</name>
        <dbReference type="ChEBI" id="CHEBI:36264"/>
    </ligand>
</feature>
<comment type="caution">
    <text evidence="7">The sequence shown here is derived from an EMBL/GenBank/DDBJ whole genome shotgun (WGS) entry which is preliminary data.</text>
</comment>
<name>A0A7W1XBV6_9BACL</name>
<comment type="similarity">
    <text evidence="1">Belongs to the bacterial solute-binding protein ModA family.</text>
</comment>
<feature type="binding site" evidence="5">
    <location>
        <position position="144"/>
    </location>
    <ligand>
        <name>molybdate</name>
        <dbReference type="ChEBI" id="CHEBI:36264"/>
    </ligand>
</feature>
<dbReference type="GO" id="GO:0015689">
    <property type="term" value="P:molybdate ion transport"/>
    <property type="evidence" value="ECO:0007669"/>
    <property type="project" value="InterPro"/>
</dbReference>
<dbReference type="EMBL" id="JACEIP010000021">
    <property type="protein sequence ID" value="MBA4543797.1"/>
    <property type="molecule type" value="Genomic_DNA"/>
</dbReference>
<evidence type="ECO:0000313" key="8">
    <source>
        <dbReference type="Proteomes" id="UP000530514"/>
    </source>
</evidence>
<protein>
    <submittedName>
        <fullName evidence="7">Molybdate ABC transporter substrate-binding protein</fullName>
    </submittedName>
</protein>
<dbReference type="PANTHER" id="PTHR30632">
    <property type="entry name" value="MOLYBDATE-BINDING PERIPLASMIC PROTEIN"/>
    <property type="match status" value="1"/>
</dbReference>
<dbReference type="Gene3D" id="3.40.190.10">
    <property type="entry name" value="Periplasmic binding protein-like II"/>
    <property type="match status" value="2"/>
</dbReference>
<evidence type="ECO:0000313" key="7">
    <source>
        <dbReference type="EMBL" id="MBA4543797.1"/>
    </source>
</evidence>
<feature type="signal peptide" evidence="6">
    <location>
        <begin position="1"/>
        <end position="17"/>
    </location>
</feature>
<proteinExistence type="inferred from homology"/>
<evidence type="ECO:0000256" key="5">
    <source>
        <dbReference type="PIRSR" id="PIRSR004846-1"/>
    </source>
</evidence>
<dbReference type="InterPro" id="IPR050682">
    <property type="entry name" value="ModA/WtpA"/>
</dbReference>
<evidence type="ECO:0000256" key="6">
    <source>
        <dbReference type="SAM" id="SignalP"/>
    </source>
</evidence>
<dbReference type="Proteomes" id="UP000530514">
    <property type="component" value="Unassembled WGS sequence"/>
</dbReference>
<accession>A0A7W1XBV6</accession>
<dbReference type="InterPro" id="IPR005950">
    <property type="entry name" value="ModA"/>
</dbReference>
<sequence>MIRMFAFFMLLSGLVTGCSPSSGKATLIVSAPASMSDAVSEITRKFEASHPQVDVKVNFGASGSLKQQIEKGAPVDVYLSAGKKEMDALTGKNLILKQTVHSFAGNSLVLIEPKTGSDHLQSLNDLTAPRVKWVAIGEPKFVPAGRYADQALHSFHLWDDLKHKFVFGKDVRQVLTYVEQGQVNAGIVYKTDALTSKKVRIVQTLPENSHQPIQYFVGTVKQTKQAGIAAEYEKFLLSKQSILILHKYGFVTKQQ</sequence>
<dbReference type="InterPro" id="IPR041879">
    <property type="entry name" value="YvgL-like_PBP2"/>
</dbReference>
<feature type="binding site" evidence="5">
    <location>
        <position position="189"/>
    </location>
    <ligand>
        <name>molybdate</name>
        <dbReference type="ChEBI" id="CHEBI:36264"/>
    </ligand>
</feature>
<evidence type="ECO:0000256" key="2">
    <source>
        <dbReference type="ARBA" id="ARBA00022505"/>
    </source>
</evidence>
<organism evidence="7 8">
    <name type="scientific">Thermoactinomyces daqus</name>
    <dbReference type="NCBI Taxonomy" id="1329516"/>
    <lineage>
        <taxon>Bacteria</taxon>
        <taxon>Bacillati</taxon>
        <taxon>Bacillota</taxon>
        <taxon>Bacilli</taxon>
        <taxon>Bacillales</taxon>
        <taxon>Thermoactinomycetaceae</taxon>
        <taxon>Thermoactinomyces</taxon>
    </lineage>
</organism>
<evidence type="ECO:0000256" key="1">
    <source>
        <dbReference type="ARBA" id="ARBA00009175"/>
    </source>
</evidence>
<dbReference type="PIRSF" id="PIRSF004846">
    <property type="entry name" value="ModA"/>
    <property type="match status" value="1"/>
</dbReference>
<evidence type="ECO:0000256" key="4">
    <source>
        <dbReference type="ARBA" id="ARBA00022729"/>
    </source>
</evidence>
<feature type="binding site" evidence="5">
    <location>
        <position position="62"/>
    </location>
    <ligand>
        <name>molybdate</name>
        <dbReference type="ChEBI" id="CHEBI:36264"/>
    </ligand>
</feature>
<keyword evidence="4 6" id="KW-0732">Signal</keyword>
<dbReference type="GO" id="GO:1901359">
    <property type="term" value="F:tungstate binding"/>
    <property type="evidence" value="ECO:0007669"/>
    <property type="project" value="UniProtKB-ARBA"/>
</dbReference>
<dbReference type="RefSeq" id="WP_033099929.1">
    <property type="nucleotide sequence ID" value="NZ_JACEIP010000021.1"/>
</dbReference>
<dbReference type="GO" id="GO:0046872">
    <property type="term" value="F:metal ion binding"/>
    <property type="evidence" value="ECO:0007669"/>
    <property type="project" value="UniProtKB-KW"/>
</dbReference>
<keyword evidence="8" id="KW-1185">Reference proteome</keyword>
<dbReference type="NCBIfam" id="TIGR01256">
    <property type="entry name" value="modA"/>
    <property type="match status" value="1"/>
</dbReference>
<dbReference type="PROSITE" id="PS51257">
    <property type="entry name" value="PROKAR_LIPOPROTEIN"/>
    <property type="match status" value="1"/>
</dbReference>
<keyword evidence="3 5" id="KW-0479">Metal-binding</keyword>
<keyword evidence="2 5" id="KW-0500">Molybdenum</keyword>
<evidence type="ECO:0000256" key="3">
    <source>
        <dbReference type="ARBA" id="ARBA00022723"/>
    </source>
</evidence>
<feature type="binding site" evidence="5">
    <location>
        <position position="171"/>
    </location>
    <ligand>
        <name>molybdate</name>
        <dbReference type="ChEBI" id="CHEBI:36264"/>
    </ligand>
</feature>
<dbReference type="CDD" id="cd13537">
    <property type="entry name" value="PBP2_YvgL_like"/>
    <property type="match status" value="1"/>
</dbReference>
<reference evidence="7 8" key="1">
    <citation type="submission" date="2020-07" db="EMBL/GenBank/DDBJ databases">
        <authorList>
            <person name="Feng H."/>
        </authorList>
    </citation>
    <scope>NUCLEOTIDE SEQUENCE [LARGE SCALE GENOMIC DNA]</scope>
    <source>
        <strain evidence="8">s-11</strain>
    </source>
</reference>
<feature type="chain" id="PRO_5039082900" evidence="6">
    <location>
        <begin position="18"/>
        <end position="255"/>
    </location>
</feature>
<gene>
    <name evidence="7" type="primary">modA</name>
    <name evidence="7" type="ORF">H1164_12940</name>
</gene>
<dbReference type="PANTHER" id="PTHR30632:SF0">
    <property type="entry name" value="SULFATE-BINDING PROTEIN"/>
    <property type="match status" value="1"/>
</dbReference>
<dbReference type="SUPFAM" id="SSF53850">
    <property type="entry name" value="Periplasmic binding protein-like II"/>
    <property type="match status" value="1"/>
</dbReference>